<dbReference type="EMBL" id="MDHJ01000001">
    <property type="protein sequence ID" value="OUE07695.1"/>
    <property type="molecule type" value="Genomic_DNA"/>
</dbReference>
<gene>
    <name evidence="2" type="ORF">CMsap09_02005</name>
</gene>
<dbReference type="Proteomes" id="UP000195106">
    <property type="component" value="Unassembled WGS sequence"/>
</dbReference>
<evidence type="ECO:0008006" key="4">
    <source>
        <dbReference type="Google" id="ProtNLM"/>
    </source>
</evidence>
<evidence type="ECO:0000313" key="2">
    <source>
        <dbReference type="EMBL" id="OUE07695.1"/>
    </source>
</evidence>
<feature type="transmembrane region" description="Helical" evidence="1">
    <location>
        <begin position="58"/>
        <end position="76"/>
    </location>
</feature>
<organism evidence="2 3">
    <name type="scientific">Clavibacter michiganensis</name>
    <dbReference type="NCBI Taxonomy" id="28447"/>
    <lineage>
        <taxon>Bacteria</taxon>
        <taxon>Bacillati</taxon>
        <taxon>Actinomycetota</taxon>
        <taxon>Actinomycetes</taxon>
        <taxon>Micrococcales</taxon>
        <taxon>Microbacteriaceae</taxon>
        <taxon>Clavibacter</taxon>
    </lineage>
</organism>
<accession>A0A251XQ97</accession>
<keyword evidence="1" id="KW-1133">Transmembrane helix</keyword>
<evidence type="ECO:0000256" key="1">
    <source>
        <dbReference type="SAM" id="Phobius"/>
    </source>
</evidence>
<evidence type="ECO:0000313" key="3">
    <source>
        <dbReference type="Proteomes" id="UP000195106"/>
    </source>
</evidence>
<dbReference type="AlphaFoldDB" id="A0A251XQ97"/>
<protein>
    <recommendedName>
        <fullName evidence="4">SdpI family protein</fullName>
    </recommendedName>
</protein>
<keyword evidence="1" id="KW-0472">Membrane</keyword>
<sequence length="112" mass="11286">MGVWTMLGIIAVVTAVLALLVPHAQRFDAPWIRRLGYRAVDDAPASREDAARRAGSRAVTPLAVVSLLVTVGGLVATGSGPASGITTLVGLLLAGAAVLAGHLAAERAAPRG</sequence>
<feature type="transmembrane region" description="Helical" evidence="1">
    <location>
        <begin position="6"/>
        <end position="24"/>
    </location>
</feature>
<feature type="transmembrane region" description="Helical" evidence="1">
    <location>
        <begin position="82"/>
        <end position="105"/>
    </location>
</feature>
<name>A0A251XQ97_9MICO</name>
<comment type="caution">
    <text evidence="2">The sequence shown here is derived from an EMBL/GenBank/DDBJ whole genome shotgun (WGS) entry which is preliminary data.</text>
</comment>
<proteinExistence type="predicted"/>
<keyword evidence="1" id="KW-0812">Transmembrane</keyword>
<reference evidence="2 3" key="1">
    <citation type="submission" date="2016-08" db="EMBL/GenBank/DDBJ databases">
        <title>Genome sequence of Clavibacter michiganensis spp. strain CASJ009.</title>
        <authorList>
            <person name="Thapa S.P."/>
            <person name="Coaker G."/>
        </authorList>
    </citation>
    <scope>NUCLEOTIDE SEQUENCE [LARGE SCALE GENOMIC DNA]</scope>
    <source>
        <strain evidence="2">CASJ009</strain>
    </source>
</reference>